<dbReference type="RefSeq" id="WP_072784518.1">
    <property type="nucleotide sequence ID" value="NZ_FQZH01000003.1"/>
</dbReference>
<feature type="transmembrane region" description="Helical" evidence="1">
    <location>
        <begin position="48"/>
        <end position="68"/>
    </location>
</feature>
<keyword evidence="1" id="KW-1133">Transmembrane helix</keyword>
<feature type="transmembrane region" description="Helical" evidence="1">
    <location>
        <begin position="105"/>
        <end position="126"/>
    </location>
</feature>
<feature type="transmembrane region" description="Helical" evidence="1">
    <location>
        <begin position="269"/>
        <end position="287"/>
    </location>
</feature>
<feature type="transmembrane region" description="Helical" evidence="1">
    <location>
        <begin position="183"/>
        <end position="201"/>
    </location>
</feature>
<sequence length="402" mass="46969">MLITKQSWIRISLFNLFIVAFLGVLMRYKISFEFPLLHQKNIQHAHSHFAFAGWVTQTLFFLLVNYLDKRNLKINVFKRYKKLLLLNLICAYGMLISFTTNGYDFISIFFSTASIFISFFFAIYFYKDLKVLNTNKIVTNWFKAALFYNIISSFGTFYLAYMMASKNFNQDLYLSSIYYYLHFQYNGWFILACFGLFFDYFKISSSKFLVLFQKITIWTCIPIYVLSLLWLKIPSSIYFISIIAISIQTIFWFLFLFKVKKNISLKKHFLNLILKFVLFSISIKFILQTLSTIPALSKFAFGTRPVIIAYLHLVLLAIITLSLLFLLADEFLLNNQKKIKISLTIFSSGVLLNETLLATQGFASIEYISIPFINEFLLIAAIILVVGAFLLYFFSKKSIAYD</sequence>
<feature type="transmembrane region" description="Helical" evidence="1">
    <location>
        <begin position="80"/>
        <end position="99"/>
    </location>
</feature>
<feature type="transmembrane region" description="Helical" evidence="1">
    <location>
        <begin position="208"/>
        <end position="231"/>
    </location>
</feature>
<proteinExistence type="predicted"/>
<dbReference type="OrthoDB" id="2827525at2"/>
<gene>
    <name evidence="2" type="ORF">SAMN05444337_1967</name>
</gene>
<dbReference type="Proteomes" id="UP000184232">
    <property type="component" value="Unassembled WGS sequence"/>
</dbReference>
<evidence type="ECO:0000256" key="1">
    <source>
        <dbReference type="SAM" id="Phobius"/>
    </source>
</evidence>
<organism evidence="2 3">
    <name type="scientific">Flavobacterium haoranii</name>
    <dbReference type="NCBI Taxonomy" id="683124"/>
    <lineage>
        <taxon>Bacteria</taxon>
        <taxon>Pseudomonadati</taxon>
        <taxon>Bacteroidota</taxon>
        <taxon>Flavobacteriia</taxon>
        <taxon>Flavobacteriales</taxon>
        <taxon>Flavobacteriaceae</taxon>
        <taxon>Flavobacterium</taxon>
    </lineage>
</organism>
<evidence type="ECO:0000313" key="2">
    <source>
        <dbReference type="EMBL" id="SHJ41641.1"/>
    </source>
</evidence>
<feature type="transmembrane region" description="Helical" evidence="1">
    <location>
        <begin position="349"/>
        <end position="370"/>
    </location>
</feature>
<keyword evidence="1" id="KW-0812">Transmembrane</keyword>
<feature type="transmembrane region" description="Helical" evidence="1">
    <location>
        <begin position="376"/>
        <end position="394"/>
    </location>
</feature>
<dbReference type="AlphaFoldDB" id="A0A1M6J4U1"/>
<dbReference type="EMBL" id="FQZH01000003">
    <property type="protein sequence ID" value="SHJ41641.1"/>
    <property type="molecule type" value="Genomic_DNA"/>
</dbReference>
<feature type="transmembrane region" description="Helical" evidence="1">
    <location>
        <begin position="7"/>
        <end position="28"/>
    </location>
</feature>
<keyword evidence="1" id="KW-0472">Membrane</keyword>
<evidence type="ECO:0000313" key="3">
    <source>
        <dbReference type="Proteomes" id="UP000184232"/>
    </source>
</evidence>
<feature type="transmembrane region" description="Helical" evidence="1">
    <location>
        <begin position="146"/>
        <end position="163"/>
    </location>
</feature>
<feature type="transmembrane region" description="Helical" evidence="1">
    <location>
        <begin position="237"/>
        <end position="257"/>
    </location>
</feature>
<reference evidence="2 3" key="1">
    <citation type="submission" date="2016-11" db="EMBL/GenBank/DDBJ databases">
        <authorList>
            <person name="Jaros S."/>
            <person name="Januszkiewicz K."/>
            <person name="Wedrychowicz H."/>
        </authorList>
    </citation>
    <scope>NUCLEOTIDE SEQUENCE [LARGE SCALE GENOMIC DNA]</scope>
    <source>
        <strain evidence="2 3">DSM 22807</strain>
    </source>
</reference>
<protein>
    <submittedName>
        <fullName evidence="2">Uncharacterized protein</fullName>
    </submittedName>
</protein>
<name>A0A1M6J4U1_9FLAO</name>
<feature type="transmembrane region" description="Helical" evidence="1">
    <location>
        <begin position="307"/>
        <end position="328"/>
    </location>
</feature>
<accession>A0A1M6J4U1</accession>
<dbReference type="STRING" id="683124.SAMN05444337_1967"/>
<keyword evidence="3" id="KW-1185">Reference proteome</keyword>